<protein>
    <submittedName>
        <fullName evidence="1">Uncharacterized protein</fullName>
    </submittedName>
</protein>
<dbReference type="AlphaFoldDB" id="A0A5P1FRE3"/>
<sequence>MLHSLKLDNPSTQCLSLDSDLQMSRSLLIVSWIDSEKSKGVSVRVPIPRVLIDPGSGSEVRVRDDCIEIKMQLVLPVDHPVALSMRGVLGGDVDLERVRPLELDSG</sequence>
<name>A0A5P1FRE3_ASPOF</name>
<accession>A0A5P1FRE3</accession>
<reference evidence="2" key="1">
    <citation type="journal article" date="2017" name="Nat. Commun.">
        <title>The asparagus genome sheds light on the origin and evolution of a young Y chromosome.</title>
        <authorList>
            <person name="Harkess A."/>
            <person name="Zhou J."/>
            <person name="Xu C."/>
            <person name="Bowers J.E."/>
            <person name="Van der Hulst R."/>
            <person name="Ayyampalayam S."/>
            <person name="Mercati F."/>
            <person name="Riccardi P."/>
            <person name="McKain M.R."/>
            <person name="Kakrana A."/>
            <person name="Tang H."/>
            <person name="Ray J."/>
            <person name="Groenendijk J."/>
            <person name="Arikit S."/>
            <person name="Mathioni S.M."/>
            <person name="Nakano M."/>
            <person name="Shan H."/>
            <person name="Telgmann-Rauber A."/>
            <person name="Kanno A."/>
            <person name="Yue Z."/>
            <person name="Chen H."/>
            <person name="Li W."/>
            <person name="Chen Y."/>
            <person name="Xu X."/>
            <person name="Zhang Y."/>
            <person name="Luo S."/>
            <person name="Chen H."/>
            <person name="Gao J."/>
            <person name="Mao Z."/>
            <person name="Pires J.C."/>
            <person name="Luo M."/>
            <person name="Kudrna D."/>
            <person name="Wing R.A."/>
            <person name="Meyers B.C."/>
            <person name="Yi K."/>
            <person name="Kong H."/>
            <person name="Lavrijsen P."/>
            <person name="Sunseri F."/>
            <person name="Falavigna A."/>
            <person name="Ye Y."/>
            <person name="Leebens-Mack J.H."/>
            <person name="Chen G."/>
        </authorList>
    </citation>
    <scope>NUCLEOTIDE SEQUENCE [LARGE SCALE GENOMIC DNA]</scope>
    <source>
        <strain evidence="2">cv. DH0086</strain>
    </source>
</reference>
<evidence type="ECO:0000313" key="2">
    <source>
        <dbReference type="Proteomes" id="UP000243459"/>
    </source>
</evidence>
<keyword evidence="2" id="KW-1185">Reference proteome</keyword>
<evidence type="ECO:0000313" key="1">
    <source>
        <dbReference type="EMBL" id="ONK80574.1"/>
    </source>
</evidence>
<organism evidence="1 2">
    <name type="scientific">Asparagus officinalis</name>
    <name type="common">Garden asparagus</name>
    <dbReference type="NCBI Taxonomy" id="4686"/>
    <lineage>
        <taxon>Eukaryota</taxon>
        <taxon>Viridiplantae</taxon>
        <taxon>Streptophyta</taxon>
        <taxon>Embryophyta</taxon>
        <taxon>Tracheophyta</taxon>
        <taxon>Spermatophyta</taxon>
        <taxon>Magnoliopsida</taxon>
        <taxon>Liliopsida</taxon>
        <taxon>Asparagales</taxon>
        <taxon>Asparagaceae</taxon>
        <taxon>Asparagoideae</taxon>
        <taxon>Asparagus</taxon>
    </lineage>
</organism>
<dbReference type="Gramene" id="ONK80574">
    <property type="protein sequence ID" value="ONK80574"/>
    <property type="gene ID" value="A4U43_C01F19340"/>
</dbReference>
<dbReference type="EMBL" id="CM007381">
    <property type="protein sequence ID" value="ONK80574.1"/>
    <property type="molecule type" value="Genomic_DNA"/>
</dbReference>
<proteinExistence type="predicted"/>
<dbReference type="Proteomes" id="UP000243459">
    <property type="component" value="Chromosome 1"/>
</dbReference>
<gene>
    <name evidence="1" type="ORF">A4U43_C01F19340</name>
</gene>